<dbReference type="InterPro" id="IPR004046">
    <property type="entry name" value="GST_C"/>
</dbReference>
<name>A0A249MXV5_SPHXE</name>
<dbReference type="InterPro" id="IPR040079">
    <property type="entry name" value="Glutathione_S-Trfase"/>
</dbReference>
<dbReference type="PANTHER" id="PTHR44051">
    <property type="entry name" value="GLUTATHIONE S-TRANSFERASE-RELATED"/>
    <property type="match status" value="1"/>
</dbReference>
<dbReference type="Gene3D" id="1.20.1050.10">
    <property type="match status" value="1"/>
</dbReference>
<dbReference type="PANTHER" id="PTHR44051:SF9">
    <property type="entry name" value="GLUTATHIONE S-TRANSFERASE 1"/>
    <property type="match status" value="1"/>
</dbReference>
<dbReference type="Pfam" id="PF00043">
    <property type="entry name" value="GST_C"/>
    <property type="match status" value="1"/>
</dbReference>
<comment type="similarity">
    <text evidence="1">Belongs to the GST superfamily.</text>
</comment>
<dbReference type="InterPro" id="IPR036249">
    <property type="entry name" value="Thioredoxin-like_sf"/>
</dbReference>
<dbReference type="SUPFAM" id="SSF47616">
    <property type="entry name" value="GST C-terminal domain-like"/>
    <property type="match status" value="1"/>
</dbReference>
<evidence type="ECO:0000313" key="5">
    <source>
        <dbReference type="Proteomes" id="UP000217141"/>
    </source>
</evidence>
<feature type="domain" description="GST C-terminal" evidence="3">
    <location>
        <begin position="87"/>
        <end position="210"/>
    </location>
</feature>
<evidence type="ECO:0000259" key="2">
    <source>
        <dbReference type="PROSITE" id="PS50404"/>
    </source>
</evidence>
<dbReference type="InterPro" id="IPR036282">
    <property type="entry name" value="Glutathione-S-Trfase_C_sf"/>
</dbReference>
<dbReference type="KEGG" id="shyd:CJD35_15805"/>
<dbReference type="InterPro" id="IPR010987">
    <property type="entry name" value="Glutathione-S-Trfase_C-like"/>
</dbReference>
<reference evidence="4 5" key="1">
    <citation type="submission" date="2017-08" db="EMBL/GenBank/DDBJ databases">
        <title>Whole Genome Sequence of Sphingobium hydrophobicum C1: Insights into Adaption to the Electronic-waste Contaminated Sediment.</title>
        <authorList>
            <person name="Song D."/>
            <person name="Chen X."/>
            <person name="Xu M."/>
        </authorList>
    </citation>
    <scope>NUCLEOTIDE SEQUENCE [LARGE SCALE GENOMIC DNA]</scope>
    <source>
        <strain evidence="4 5">C1</strain>
    </source>
</reference>
<feature type="domain" description="GST N-terminal" evidence="2">
    <location>
        <begin position="1"/>
        <end position="81"/>
    </location>
</feature>
<keyword evidence="4" id="KW-0808">Transferase</keyword>
<dbReference type="SFLD" id="SFLDS00019">
    <property type="entry name" value="Glutathione_Transferase_(cytos"/>
    <property type="match status" value="1"/>
</dbReference>
<dbReference type="PROSITE" id="PS50405">
    <property type="entry name" value="GST_CTER"/>
    <property type="match status" value="1"/>
</dbReference>
<dbReference type="CDD" id="cd03046">
    <property type="entry name" value="GST_N_GTT1_like"/>
    <property type="match status" value="1"/>
</dbReference>
<dbReference type="AlphaFoldDB" id="A0A249MXV5"/>
<dbReference type="SFLD" id="SFLDG01150">
    <property type="entry name" value="Main.1:_Beta-like"/>
    <property type="match status" value="1"/>
</dbReference>
<dbReference type="InterPro" id="IPR004045">
    <property type="entry name" value="Glutathione_S-Trfase_N"/>
</dbReference>
<dbReference type="RefSeq" id="WP_017183039.1">
    <property type="nucleotide sequence ID" value="NZ_CP022746.1"/>
</dbReference>
<evidence type="ECO:0000313" key="4">
    <source>
        <dbReference type="EMBL" id="ASY45997.1"/>
    </source>
</evidence>
<evidence type="ECO:0000256" key="1">
    <source>
        <dbReference type="RuleBase" id="RU003494"/>
    </source>
</evidence>
<accession>A0A249MXV5</accession>
<dbReference type="EMBL" id="CP022746">
    <property type="protein sequence ID" value="ASY45997.1"/>
    <property type="molecule type" value="Genomic_DNA"/>
</dbReference>
<proteinExistence type="inferred from homology"/>
<organism evidence="4 5">
    <name type="scientific">Sphingobium xenophagum</name>
    <dbReference type="NCBI Taxonomy" id="121428"/>
    <lineage>
        <taxon>Bacteria</taxon>
        <taxon>Pseudomonadati</taxon>
        <taxon>Pseudomonadota</taxon>
        <taxon>Alphaproteobacteria</taxon>
        <taxon>Sphingomonadales</taxon>
        <taxon>Sphingomonadaceae</taxon>
        <taxon>Sphingobium</taxon>
    </lineage>
</organism>
<protein>
    <submittedName>
        <fullName evidence="4">Glutathione S-transferase family protein</fullName>
    </submittedName>
</protein>
<sequence length="210" mass="23353">MSVTIFQLDRSRSERAVWLMEEVECPYDIHFYARLETLAAEPAYKALHPLGSSPVIEADGQRIAESGAVMDYLATTQGNGALRANPGAPDYADYLFWFHFAESSLMPALVTEIMAERAGIAQDHPSRVAGRAHSLRLLKLVDDRLTHAPYMAGDRFTAADIMMTFPFTTTRLFMSVDVEGHKSIAAYVGRMTARPAYCRMRAIVDHPPIA</sequence>
<dbReference type="Gene3D" id="3.40.30.10">
    <property type="entry name" value="Glutaredoxin"/>
    <property type="match status" value="1"/>
</dbReference>
<dbReference type="SFLD" id="SFLDG00358">
    <property type="entry name" value="Main_(cytGST)"/>
    <property type="match status" value="1"/>
</dbReference>
<gene>
    <name evidence="4" type="ORF">CJD35_15805</name>
</gene>
<dbReference type="SUPFAM" id="SSF52833">
    <property type="entry name" value="Thioredoxin-like"/>
    <property type="match status" value="1"/>
</dbReference>
<evidence type="ECO:0000259" key="3">
    <source>
        <dbReference type="PROSITE" id="PS50405"/>
    </source>
</evidence>
<dbReference type="Proteomes" id="UP000217141">
    <property type="component" value="Chromosome II"/>
</dbReference>
<dbReference type="GO" id="GO:0016740">
    <property type="term" value="F:transferase activity"/>
    <property type="evidence" value="ECO:0007669"/>
    <property type="project" value="UniProtKB-KW"/>
</dbReference>
<dbReference type="Pfam" id="PF02798">
    <property type="entry name" value="GST_N"/>
    <property type="match status" value="1"/>
</dbReference>
<dbReference type="PROSITE" id="PS50404">
    <property type="entry name" value="GST_NTER"/>
    <property type="match status" value="1"/>
</dbReference>